<proteinExistence type="predicted"/>
<reference evidence="1" key="2">
    <citation type="journal article" date="2022" name="New Phytol.">
        <title>Evolutionary transition to the ectomycorrhizal habit in the genomes of a hyperdiverse lineage of mushroom-forming fungi.</title>
        <authorList>
            <person name="Looney B."/>
            <person name="Miyauchi S."/>
            <person name="Morin E."/>
            <person name="Drula E."/>
            <person name="Courty P.E."/>
            <person name="Kohler A."/>
            <person name="Kuo A."/>
            <person name="LaButti K."/>
            <person name="Pangilinan J."/>
            <person name="Lipzen A."/>
            <person name="Riley R."/>
            <person name="Andreopoulos W."/>
            <person name="He G."/>
            <person name="Johnson J."/>
            <person name="Nolan M."/>
            <person name="Tritt A."/>
            <person name="Barry K.W."/>
            <person name="Grigoriev I.V."/>
            <person name="Nagy L.G."/>
            <person name="Hibbett D."/>
            <person name="Henrissat B."/>
            <person name="Matheny P.B."/>
            <person name="Labbe J."/>
            <person name="Martin F.M."/>
        </authorList>
    </citation>
    <scope>NUCLEOTIDE SEQUENCE</scope>
    <source>
        <strain evidence="1">HHB10654</strain>
    </source>
</reference>
<keyword evidence="2" id="KW-1185">Reference proteome</keyword>
<accession>A0ACB8SFX9</accession>
<sequence>MSTTSFPSSTTSFTPPSLSTASPDPTPSINLGAGNSGASTSIYLYTFVGTLLLILTILAIIVLRIISTRRNLAAAIRAGTYILEPGERPPKPLDRPQIWEIYEVRGEGLGRDQAGLCEGTRPDRRPQPAPWSHAQFLPSRGRTSGDFWGDRFGAPDARESFTARCPRRDALARAGDSDGAGACRRARRRHCAAWRVSAGRLALSKILDYEVTVLYESSAC</sequence>
<dbReference type="EMBL" id="MU277311">
    <property type="protein sequence ID" value="KAI0055107.1"/>
    <property type="molecule type" value="Genomic_DNA"/>
</dbReference>
<protein>
    <submittedName>
        <fullName evidence="1">Uncharacterized protein</fullName>
    </submittedName>
</protein>
<evidence type="ECO:0000313" key="2">
    <source>
        <dbReference type="Proteomes" id="UP000814140"/>
    </source>
</evidence>
<reference evidence="1" key="1">
    <citation type="submission" date="2021-03" db="EMBL/GenBank/DDBJ databases">
        <authorList>
            <consortium name="DOE Joint Genome Institute"/>
            <person name="Ahrendt S."/>
            <person name="Looney B.P."/>
            <person name="Miyauchi S."/>
            <person name="Morin E."/>
            <person name="Drula E."/>
            <person name="Courty P.E."/>
            <person name="Chicoki N."/>
            <person name="Fauchery L."/>
            <person name="Kohler A."/>
            <person name="Kuo A."/>
            <person name="Labutti K."/>
            <person name="Pangilinan J."/>
            <person name="Lipzen A."/>
            <person name="Riley R."/>
            <person name="Andreopoulos W."/>
            <person name="He G."/>
            <person name="Johnson J."/>
            <person name="Barry K.W."/>
            <person name="Grigoriev I.V."/>
            <person name="Nagy L."/>
            <person name="Hibbett D."/>
            <person name="Henrissat B."/>
            <person name="Matheny P.B."/>
            <person name="Labbe J."/>
            <person name="Martin F."/>
        </authorList>
    </citation>
    <scope>NUCLEOTIDE SEQUENCE</scope>
    <source>
        <strain evidence="1">HHB10654</strain>
    </source>
</reference>
<name>A0ACB8SFX9_9AGAM</name>
<gene>
    <name evidence="1" type="ORF">BV25DRAFT_1996290</name>
</gene>
<comment type="caution">
    <text evidence="1">The sequence shown here is derived from an EMBL/GenBank/DDBJ whole genome shotgun (WGS) entry which is preliminary data.</text>
</comment>
<dbReference type="Proteomes" id="UP000814140">
    <property type="component" value="Unassembled WGS sequence"/>
</dbReference>
<evidence type="ECO:0000313" key="1">
    <source>
        <dbReference type="EMBL" id="KAI0055107.1"/>
    </source>
</evidence>
<organism evidence="1 2">
    <name type="scientific">Artomyces pyxidatus</name>
    <dbReference type="NCBI Taxonomy" id="48021"/>
    <lineage>
        <taxon>Eukaryota</taxon>
        <taxon>Fungi</taxon>
        <taxon>Dikarya</taxon>
        <taxon>Basidiomycota</taxon>
        <taxon>Agaricomycotina</taxon>
        <taxon>Agaricomycetes</taxon>
        <taxon>Russulales</taxon>
        <taxon>Auriscalpiaceae</taxon>
        <taxon>Artomyces</taxon>
    </lineage>
</organism>